<sequence>MTVTVVRQAATALAGPGGTAAQQIDVTTLGSLPGPVKAVGSFLLVVLFGGLALRRAEPRVHRSLDDLVDRPYSAVPYGLLAYVLALVVGLYGLNQLARLGVANTLLGRLVTLLLVGVVVSLTAFGFLVVGTLLTGVQGQRRPSYGLVVGAVLSAVGWLVLPTAGGLAVWVLVAAFGLGGAVRRWFHAERTVETERAG</sequence>
<keyword evidence="3" id="KW-1185">Reference proteome</keyword>
<dbReference type="Proteomes" id="UP001268864">
    <property type="component" value="Unassembled WGS sequence"/>
</dbReference>
<feature type="transmembrane region" description="Helical" evidence="1">
    <location>
        <begin position="166"/>
        <end position="185"/>
    </location>
</feature>
<evidence type="ECO:0000313" key="3">
    <source>
        <dbReference type="Proteomes" id="UP001268864"/>
    </source>
</evidence>
<protein>
    <submittedName>
        <fullName evidence="2">Uncharacterized protein</fullName>
    </submittedName>
</protein>
<feature type="transmembrane region" description="Helical" evidence="1">
    <location>
        <begin position="37"/>
        <end position="53"/>
    </location>
</feature>
<dbReference type="RefSeq" id="WP_310898559.1">
    <property type="nucleotide sequence ID" value="NZ_JAMQOS010000001.1"/>
</dbReference>
<keyword evidence="1" id="KW-0472">Membrane</keyword>
<keyword evidence="1" id="KW-0812">Transmembrane</keyword>
<proteinExistence type="predicted"/>
<evidence type="ECO:0000313" key="2">
    <source>
        <dbReference type="EMBL" id="MDS0280713.1"/>
    </source>
</evidence>
<accession>A0ABU2FJ01</accession>
<name>A0ABU2FJ01_9EURY</name>
<keyword evidence="1" id="KW-1133">Transmembrane helix</keyword>
<dbReference type="EMBL" id="JAMQOS010000001">
    <property type="protein sequence ID" value="MDS0280713.1"/>
    <property type="molecule type" value="Genomic_DNA"/>
</dbReference>
<organism evidence="2 3">
    <name type="scientific">Haloarcula onubensis</name>
    <dbReference type="NCBI Taxonomy" id="2950539"/>
    <lineage>
        <taxon>Archaea</taxon>
        <taxon>Methanobacteriati</taxon>
        <taxon>Methanobacteriota</taxon>
        <taxon>Stenosarchaea group</taxon>
        <taxon>Halobacteria</taxon>
        <taxon>Halobacteriales</taxon>
        <taxon>Haloarculaceae</taxon>
        <taxon>Haloarcula</taxon>
    </lineage>
</organism>
<gene>
    <name evidence="2" type="ORF">NDI86_01170</name>
</gene>
<feature type="transmembrane region" description="Helical" evidence="1">
    <location>
        <begin position="74"/>
        <end position="93"/>
    </location>
</feature>
<feature type="transmembrane region" description="Helical" evidence="1">
    <location>
        <begin position="113"/>
        <end position="136"/>
    </location>
</feature>
<evidence type="ECO:0000256" key="1">
    <source>
        <dbReference type="SAM" id="Phobius"/>
    </source>
</evidence>
<reference evidence="2 3" key="1">
    <citation type="submission" date="2022-06" db="EMBL/GenBank/DDBJ databases">
        <title>Halomicroarcula sp. a new haloarchaeum isolate from saline soil.</title>
        <authorList>
            <person name="Strakova D."/>
            <person name="Galisteo C."/>
            <person name="Sanchez-Porro C."/>
            <person name="Ventosa A."/>
        </authorList>
    </citation>
    <scope>NUCLEOTIDE SEQUENCE [LARGE SCALE GENOMIC DNA]</scope>
    <source>
        <strain evidence="2 3">S3CR25-11</strain>
    </source>
</reference>
<comment type="caution">
    <text evidence="2">The sequence shown here is derived from an EMBL/GenBank/DDBJ whole genome shotgun (WGS) entry which is preliminary data.</text>
</comment>